<dbReference type="AlphaFoldDB" id="A0A1F6TZ18"/>
<dbReference type="EMBL" id="MFTC01000072">
    <property type="protein sequence ID" value="OGI50351.1"/>
    <property type="molecule type" value="Genomic_DNA"/>
</dbReference>
<feature type="region of interest" description="Disordered" evidence="1">
    <location>
        <begin position="1"/>
        <end position="21"/>
    </location>
</feature>
<comment type="caution">
    <text evidence="2">The sequence shown here is derived from an EMBL/GenBank/DDBJ whole genome shotgun (WGS) entry which is preliminary data.</text>
</comment>
<organism evidence="2 3">
    <name type="scientific">Candidatus Muproteobacteria bacterium RIFCSPLOWO2_01_FULL_60_18</name>
    <dbReference type="NCBI Taxonomy" id="1817768"/>
    <lineage>
        <taxon>Bacteria</taxon>
        <taxon>Pseudomonadati</taxon>
        <taxon>Pseudomonadota</taxon>
        <taxon>Candidatus Muproteobacteria</taxon>
    </lineage>
</organism>
<name>A0A1F6TZ18_9PROT</name>
<gene>
    <name evidence="2" type="ORF">A3A87_06345</name>
</gene>
<evidence type="ECO:0000256" key="1">
    <source>
        <dbReference type="SAM" id="MobiDB-lite"/>
    </source>
</evidence>
<reference evidence="2 3" key="1">
    <citation type="journal article" date="2016" name="Nat. Commun.">
        <title>Thousands of microbial genomes shed light on interconnected biogeochemical processes in an aquifer system.</title>
        <authorList>
            <person name="Anantharaman K."/>
            <person name="Brown C.T."/>
            <person name="Hug L.A."/>
            <person name="Sharon I."/>
            <person name="Castelle C.J."/>
            <person name="Probst A.J."/>
            <person name="Thomas B.C."/>
            <person name="Singh A."/>
            <person name="Wilkins M.J."/>
            <person name="Karaoz U."/>
            <person name="Brodie E.L."/>
            <person name="Williams K.H."/>
            <person name="Hubbard S.S."/>
            <person name="Banfield J.F."/>
        </authorList>
    </citation>
    <scope>NUCLEOTIDE SEQUENCE [LARGE SCALE GENOMIC DNA]</scope>
</reference>
<evidence type="ECO:0000313" key="2">
    <source>
        <dbReference type="EMBL" id="OGI50351.1"/>
    </source>
</evidence>
<dbReference type="Proteomes" id="UP000179037">
    <property type="component" value="Unassembled WGS sequence"/>
</dbReference>
<protein>
    <submittedName>
        <fullName evidence="2">Uncharacterized protein</fullName>
    </submittedName>
</protein>
<proteinExistence type="predicted"/>
<feature type="region of interest" description="Disordered" evidence="1">
    <location>
        <begin position="49"/>
        <end position="71"/>
    </location>
</feature>
<evidence type="ECO:0000313" key="3">
    <source>
        <dbReference type="Proteomes" id="UP000179037"/>
    </source>
</evidence>
<accession>A0A1F6TZ18</accession>
<sequence length="71" mass="7999">MRIETTDPISGVTLKNPEGRPFVIEGEGEGALKIYFENEEDKQAYLEIQTEHPGEDFTTNLDNPARMGTEK</sequence>